<dbReference type="Proteomes" id="UP000887575">
    <property type="component" value="Unassembled WGS sequence"/>
</dbReference>
<dbReference type="GO" id="GO:0005730">
    <property type="term" value="C:nucleolus"/>
    <property type="evidence" value="ECO:0007669"/>
    <property type="project" value="UniProtKB-SubCell"/>
</dbReference>
<accession>A0AAF3J804</accession>
<dbReference type="PANTHER" id="PTHR14440">
    <property type="entry name" value="DNA-DIRECTED RNA POLYMERASE I SUBUNIT RPA49"/>
    <property type="match status" value="1"/>
</dbReference>
<evidence type="ECO:0000256" key="3">
    <source>
        <dbReference type="ARBA" id="ARBA00022478"/>
    </source>
</evidence>
<organism evidence="6 7">
    <name type="scientific">Mesorhabditis belari</name>
    <dbReference type="NCBI Taxonomy" id="2138241"/>
    <lineage>
        <taxon>Eukaryota</taxon>
        <taxon>Metazoa</taxon>
        <taxon>Ecdysozoa</taxon>
        <taxon>Nematoda</taxon>
        <taxon>Chromadorea</taxon>
        <taxon>Rhabditida</taxon>
        <taxon>Rhabditina</taxon>
        <taxon>Rhabditomorpha</taxon>
        <taxon>Rhabditoidea</taxon>
        <taxon>Rhabditidae</taxon>
        <taxon>Mesorhabditinae</taxon>
        <taxon>Mesorhabditis</taxon>
    </lineage>
</organism>
<keyword evidence="3" id="KW-0240">DNA-directed RNA polymerase</keyword>
<protein>
    <submittedName>
        <fullName evidence="7">Uncharacterized protein</fullName>
    </submittedName>
</protein>
<reference evidence="7" key="1">
    <citation type="submission" date="2024-02" db="UniProtKB">
        <authorList>
            <consortium name="WormBaseParasite"/>
        </authorList>
    </citation>
    <scope>IDENTIFICATION</scope>
</reference>
<keyword evidence="5" id="KW-0539">Nucleus</keyword>
<evidence type="ECO:0000256" key="2">
    <source>
        <dbReference type="ARBA" id="ARBA00009430"/>
    </source>
</evidence>
<sequence>MDTPQKNGPPPKDIVCQLAHSTIFQYRGLIVSETVTNGEKAIVFDELGTDSVTMYGVIEKDTAYDYCIAAVNKLTGEIEYRPAEVYNVSARHRDLLQLETSRRDSILKSTDDQWTPKAEDRKRKRLSITTTFGDSKKMKGMDKVEKKELNEEAAAQMNSTLVLNSPSEMNKSMGIDEITAIKTEEVSSVLPKANMEAILGRDVYSLSLFVTDADIETFGETCIAVMSKKYKDFEYPFGGSTRNDFPLMYKDYLEGRIKDRKQCILYCLCAAMGYVIQIGKRTTKITSNTTKNSPFPMIIIEWVQRKYFDSQPTIERNVRVQQINRSELDRLVVHALAFGMTIDPDNRIYHVEWANYTRIAANQLEKFATALGAQKESLPESMKQLRGMYAMVLKGPPQPQFRRGAGRSRRGKK</sequence>
<proteinExistence type="inferred from homology"/>
<dbReference type="WBParaSite" id="MBELARI_LOCUS21894">
    <property type="protein sequence ID" value="MBELARI_LOCUS21894"/>
    <property type="gene ID" value="MBELARI_LOCUS21894"/>
</dbReference>
<keyword evidence="4" id="KW-0804">Transcription</keyword>
<evidence type="ECO:0000256" key="1">
    <source>
        <dbReference type="ARBA" id="ARBA00004604"/>
    </source>
</evidence>
<name>A0AAF3J804_9BILA</name>
<evidence type="ECO:0000313" key="6">
    <source>
        <dbReference type="Proteomes" id="UP000887575"/>
    </source>
</evidence>
<evidence type="ECO:0000256" key="4">
    <source>
        <dbReference type="ARBA" id="ARBA00023163"/>
    </source>
</evidence>
<dbReference type="AlphaFoldDB" id="A0AAF3J804"/>
<dbReference type="GO" id="GO:0006351">
    <property type="term" value="P:DNA-templated transcription"/>
    <property type="evidence" value="ECO:0007669"/>
    <property type="project" value="InterPro"/>
</dbReference>
<dbReference type="GO" id="GO:0000428">
    <property type="term" value="C:DNA-directed RNA polymerase complex"/>
    <property type="evidence" value="ECO:0007669"/>
    <property type="project" value="UniProtKB-KW"/>
</dbReference>
<dbReference type="GO" id="GO:0003677">
    <property type="term" value="F:DNA binding"/>
    <property type="evidence" value="ECO:0007669"/>
    <property type="project" value="InterPro"/>
</dbReference>
<comment type="similarity">
    <text evidence="2">Belongs to the eukaryotic RPA49/POLR1E RNA polymerase subunit family.</text>
</comment>
<dbReference type="InterPro" id="IPR009668">
    <property type="entry name" value="RNA_pol-assoc_fac_A49-like"/>
</dbReference>
<dbReference type="Pfam" id="PF06870">
    <property type="entry name" value="RNA_pol_I_A49"/>
    <property type="match status" value="1"/>
</dbReference>
<evidence type="ECO:0000256" key="5">
    <source>
        <dbReference type="ARBA" id="ARBA00023242"/>
    </source>
</evidence>
<comment type="subcellular location">
    <subcellularLocation>
        <location evidence="1">Nucleus</location>
        <location evidence="1">Nucleolus</location>
    </subcellularLocation>
</comment>
<keyword evidence="6" id="KW-1185">Reference proteome</keyword>
<evidence type="ECO:0000313" key="7">
    <source>
        <dbReference type="WBParaSite" id="MBELARI_LOCUS21894"/>
    </source>
</evidence>